<keyword evidence="11" id="KW-1185">Reference proteome</keyword>
<dbReference type="Pfam" id="PF00512">
    <property type="entry name" value="HisKA"/>
    <property type="match status" value="1"/>
</dbReference>
<dbReference type="Gene3D" id="1.10.287.130">
    <property type="match status" value="1"/>
</dbReference>
<keyword evidence="5" id="KW-0418">Kinase</keyword>
<dbReference type="PROSITE" id="PS50112">
    <property type="entry name" value="PAS"/>
    <property type="match status" value="3"/>
</dbReference>
<feature type="domain" description="PAS" evidence="8">
    <location>
        <begin position="264"/>
        <end position="334"/>
    </location>
</feature>
<feature type="coiled-coil region" evidence="6">
    <location>
        <begin position="247"/>
        <end position="274"/>
    </location>
</feature>
<evidence type="ECO:0000259" key="9">
    <source>
        <dbReference type="PROSITE" id="PS50113"/>
    </source>
</evidence>
<gene>
    <name evidence="10" type="ORF">GCM10025751_40720</name>
</gene>
<dbReference type="Gene3D" id="3.30.450.20">
    <property type="entry name" value="PAS domain"/>
    <property type="match status" value="4"/>
</dbReference>
<comment type="caution">
    <text evidence="10">The sequence shown here is derived from an EMBL/GenBank/DDBJ whole genome shotgun (WGS) entry which is preliminary data.</text>
</comment>
<keyword evidence="3" id="KW-0597">Phosphoprotein</keyword>
<evidence type="ECO:0000256" key="5">
    <source>
        <dbReference type="ARBA" id="ARBA00022777"/>
    </source>
</evidence>
<dbReference type="InterPro" id="IPR013767">
    <property type="entry name" value="PAS_fold"/>
</dbReference>
<evidence type="ECO:0000256" key="3">
    <source>
        <dbReference type="ARBA" id="ARBA00022553"/>
    </source>
</evidence>
<feature type="domain" description="PAC" evidence="9">
    <location>
        <begin position="451"/>
        <end position="502"/>
    </location>
</feature>
<dbReference type="InterPro" id="IPR036890">
    <property type="entry name" value="HATPase_C_sf"/>
</dbReference>
<evidence type="ECO:0000256" key="4">
    <source>
        <dbReference type="ARBA" id="ARBA00022679"/>
    </source>
</evidence>
<dbReference type="SMART" id="SM00387">
    <property type="entry name" value="HATPase_c"/>
    <property type="match status" value="1"/>
</dbReference>
<dbReference type="SUPFAM" id="SSF47384">
    <property type="entry name" value="Homodimeric domain of signal transducing histidine kinase"/>
    <property type="match status" value="1"/>
</dbReference>
<dbReference type="PANTHER" id="PTHR43304:SF1">
    <property type="entry name" value="PAC DOMAIN-CONTAINING PROTEIN"/>
    <property type="match status" value="1"/>
</dbReference>
<evidence type="ECO:0000313" key="11">
    <source>
        <dbReference type="Proteomes" id="UP001501729"/>
    </source>
</evidence>
<reference evidence="10 11" key="1">
    <citation type="journal article" date="2019" name="Int. J. Syst. Evol. Microbiol.">
        <title>The Global Catalogue of Microorganisms (GCM) 10K type strain sequencing project: providing services to taxonomists for standard genome sequencing and annotation.</title>
        <authorList>
            <consortium name="The Broad Institute Genomics Platform"/>
            <consortium name="The Broad Institute Genome Sequencing Center for Infectious Disease"/>
            <person name="Wu L."/>
            <person name="Ma J."/>
        </authorList>
    </citation>
    <scope>NUCLEOTIDE SEQUENCE [LARGE SCALE GENOMIC DNA]</scope>
    <source>
        <strain evidence="10 11">JCM 17504</strain>
    </source>
</reference>
<proteinExistence type="predicted"/>
<dbReference type="InterPro" id="IPR001610">
    <property type="entry name" value="PAC"/>
</dbReference>
<dbReference type="EMBL" id="BAABKX010000015">
    <property type="protein sequence ID" value="GAA5058099.1"/>
    <property type="molecule type" value="Genomic_DNA"/>
</dbReference>
<feature type="domain" description="PAS" evidence="8">
    <location>
        <begin position="377"/>
        <end position="446"/>
    </location>
</feature>
<dbReference type="Pfam" id="PF00989">
    <property type="entry name" value="PAS"/>
    <property type="match status" value="2"/>
</dbReference>
<dbReference type="SMART" id="SM00091">
    <property type="entry name" value="PAS"/>
    <property type="match status" value="4"/>
</dbReference>
<dbReference type="PANTHER" id="PTHR43304">
    <property type="entry name" value="PHYTOCHROME-LIKE PROTEIN CPH1"/>
    <property type="match status" value="1"/>
</dbReference>
<evidence type="ECO:0000259" key="7">
    <source>
        <dbReference type="PROSITE" id="PS50109"/>
    </source>
</evidence>
<dbReference type="SUPFAM" id="SSF55874">
    <property type="entry name" value="ATPase domain of HSP90 chaperone/DNA topoisomerase II/histidine kinase"/>
    <property type="match status" value="1"/>
</dbReference>
<dbReference type="SUPFAM" id="SSF55785">
    <property type="entry name" value="PYP-like sensor domain (PAS domain)"/>
    <property type="match status" value="4"/>
</dbReference>
<keyword evidence="4" id="KW-0808">Transferase</keyword>
<dbReference type="InterPro" id="IPR035965">
    <property type="entry name" value="PAS-like_dom_sf"/>
</dbReference>
<dbReference type="NCBIfam" id="TIGR00229">
    <property type="entry name" value="sensory_box"/>
    <property type="match status" value="4"/>
</dbReference>
<dbReference type="InterPro" id="IPR013656">
    <property type="entry name" value="PAS_4"/>
</dbReference>
<feature type="domain" description="Histidine kinase" evidence="7">
    <location>
        <begin position="513"/>
        <end position="707"/>
    </location>
</feature>
<dbReference type="GO" id="GO:0006355">
    <property type="term" value="P:regulation of DNA-templated transcription"/>
    <property type="evidence" value="ECO:0007669"/>
    <property type="project" value="InterPro"/>
</dbReference>
<dbReference type="PROSITE" id="PS50113">
    <property type="entry name" value="PAC"/>
    <property type="match status" value="3"/>
</dbReference>
<evidence type="ECO:0000256" key="2">
    <source>
        <dbReference type="ARBA" id="ARBA00012438"/>
    </source>
</evidence>
<evidence type="ECO:0000256" key="6">
    <source>
        <dbReference type="SAM" id="Coils"/>
    </source>
</evidence>
<dbReference type="PROSITE" id="PS50109">
    <property type="entry name" value="HIS_KIN"/>
    <property type="match status" value="1"/>
</dbReference>
<evidence type="ECO:0000313" key="10">
    <source>
        <dbReference type="EMBL" id="GAA5058099.1"/>
    </source>
</evidence>
<dbReference type="AlphaFoldDB" id="A0AAV3UM72"/>
<dbReference type="Proteomes" id="UP001501729">
    <property type="component" value="Unassembled WGS sequence"/>
</dbReference>
<dbReference type="InterPro" id="IPR000700">
    <property type="entry name" value="PAS-assoc_C"/>
</dbReference>
<dbReference type="InterPro" id="IPR003661">
    <property type="entry name" value="HisK_dim/P_dom"/>
</dbReference>
<name>A0AAV3UM72_9EURY</name>
<dbReference type="InterPro" id="IPR000014">
    <property type="entry name" value="PAS"/>
</dbReference>
<dbReference type="SMART" id="SM00388">
    <property type="entry name" value="HisKA"/>
    <property type="match status" value="1"/>
</dbReference>
<dbReference type="SMART" id="SM00086">
    <property type="entry name" value="PAC"/>
    <property type="match status" value="3"/>
</dbReference>
<dbReference type="InterPro" id="IPR036097">
    <property type="entry name" value="HisK_dim/P_sf"/>
</dbReference>
<sequence>MTVEDAVFRRLVQQTTDAVVIAANDGTILFANQSVEDVFGYAPGELEGRQLSAIIPERLRQRHQAAFARHVRTGERTIPWNAIELLGRCADGTEVPLSVSFHESTEADSQRFIGVMRDISDRKRIEHRLDEKTDHLDEVFDASPVALSIRSADGEILQTNERAGELVEIVRDADEATNETQIYAPDGELLSEAEFPFNRVVESGEAVYDVEFYVEGAAGERRWFIVNAKPVYADGRVAQVISAGKDITEVKRFQRELERQRDDLERELDEVFDRIDDGFYALDEAWKFTYVNERAEELLGRDESELLGRVVWDVFPDTSETMGYDAFHRAVETQERVTYEEHWASLARWFEVHVYPSESGVSVYFRDVTERKEREQELKRNEAMLETVGDGVYALDTDGRFVAVNQTYIDMTGYSRAELLGSNGAMVTGEDTANELERVQANLENGGDDVTTVEATLETADGNRVPIEARVSLFPLGDEQYGRAGVVRDVTERREREREIRKKNERLESFASMLAHELRNPLSIAQGYLGWAWEEQSESAYEEVERAHDRMEEMIDMLLFMARGSAPVANRETVALFDAAAAAWDAIDGETTDEVTVEIVTDRVVQAEPTRIKQLLENLFRNAIEHGDAVTIHVGDIADDSACGFYVADDGQGVPESKRETVFEAGYTTQQDGIGLGLTFIAQIAEGYGWTYTVAESEEGGARFEFTGLDANE</sequence>
<dbReference type="CDD" id="cd00130">
    <property type="entry name" value="PAS"/>
    <property type="match status" value="3"/>
</dbReference>
<evidence type="ECO:0000259" key="8">
    <source>
        <dbReference type="PROSITE" id="PS50112"/>
    </source>
</evidence>
<dbReference type="CDD" id="cd00082">
    <property type="entry name" value="HisKA"/>
    <property type="match status" value="1"/>
</dbReference>
<feature type="domain" description="PAC" evidence="9">
    <location>
        <begin position="76"/>
        <end position="131"/>
    </location>
</feature>
<protein>
    <recommendedName>
        <fullName evidence="2">histidine kinase</fullName>
        <ecNumber evidence="2">2.7.13.3</ecNumber>
    </recommendedName>
</protein>
<dbReference type="InterPro" id="IPR052162">
    <property type="entry name" value="Sensor_kinase/Photoreceptor"/>
</dbReference>
<comment type="catalytic activity">
    <reaction evidence="1">
        <text>ATP + protein L-histidine = ADP + protein N-phospho-L-histidine.</text>
        <dbReference type="EC" id="2.7.13.3"/>
    </reaction>
</comment>
<accession>A0AAV3UM72</accession>
<dbReference type="Gene3D" id="3.30.565.10">
    <property type="entry name" value="Histidine kinase-like ATPase, C-terminal domain"/>
    <property type="match status" value="1"/>
</dbReference>
<feature type="domain" description="PAS" evidence="8">
    <location>
        <begin position="4"/>
        <end position="74"/>
    </location>
</feature>
<dbReference type="InterPro" id="IPR003594">
    <property type="entry name" value="HATPase_dom"/>
</dbReference>
<evidence type="ECO:0000256" key="1">
    <source>
        <dbReference type="ARBA" id="ARBA00000085"/>
    </source>
</evidence>
<dbReference type="GO" id="GO:0000155">
    <property type="term" value="F:phosphorelay sensor kinase activity"/>
    <property type="evidence" value="ECO:0007669"/>
    <property type="project" value="InterPro"/>
</dbReference>
<dbReference type="EC" id="2.7.13.3" evidence="2"/>
<keyword evidence="6" id="KW-0175">Coiled coil</keyword>
<dbReference type="Pfam" id="PF02518">
    <property type="entry name" value="HATPase_c"/>
    <property type="match status" value="1"/>
</dbReference>
<dbReference type="InterPro" id="IPR005467">
    <property type="entry name" value="His_kinase_dom"/>
</dbReference>
<organism evidence="10 11">
    <name type="scientific">Haladaptatus pallidirubidus</name>
    <dbReference type="NCBI Taxonomy" id="1008152"/>
    <lineage>
        <taxon>Archaea</taxon>
        <taxon>Methanobacteriati</taxon>
        <taxon>Methanobacteriota</taxon>
        <taxon>Stenosarchaea group</taxon>
        <taxon>Halobacteria</taxon>
        <taxon>Halobacteriales</taxon>
        <taxon>Haladaptataceae</taxon>
        <taxon>Haladaptatus</taxon>
    </lineage>
</organism>
<feature type="domain" description="PAC" evidence="9">
    <location>
        <begin position="208"/>
        <end position="259"/>
    </location>
</feature>
<dbReference type="Pfam" id="PF08448">
    <property type="entry name" value="PAS_4"/>
    <property type="match status" value="2"/>
</dbReference>